<dbReference type="Gene3D" id="3.30.1380.20">
    <property type="entry name" value="Trafficking protein particle complex subunit 3"/>
    <property type="match status" value="1"/>
</dbReference>
<proteinExistence type="inferred from homology"/>
<dbReference type="GO" id="GO:0048193">
    <property type="term" value="P:Golgi vesicle transport"/>
    <property type="evidence" value="ECO:0007669"/>
    <property type="project" value="InterPro"/>
</dbReference>
<dbReference type="FunFam" id="3.30.1380.20:FF:000001">
    <property type="entry name" value="Trafficking protein particle complex subunit BET3"/>
    <property type="match status" value="1"/>
</dbReference>
<protein>
    <recommendedName>
        <fullName evidence="8">Trafficking protein particle complex subunit</fullName>
    </recommendedName>
</protein>
<dbReference type="PIRSF" id="PIRSF018293">
    <property type="entry name" value="TRAPP_I_complex_Bet3"/>
    <property type="match status" value="1"/>
</dbReference>
<accession>A0AB34IFQ5</accession>
<comment type="caution">
    <text evidence="9">The sequence shown here is derived from an EMBL/GenBank/DDBJ whole genome shotgun (WGS) entry which is preliminary data.</text>
</comment>
<dbReference type="SUPFAM" id="SSF111126">
    <property type="entry name" value="Ligand-binding domain in the NO signalling and Golgi transport"/>
    <property type="match status" value="1"/>
</dbReference>
<evidence type="ECO:0000256" key="2">
    <source>
        <dbReference type="ARBA" id="ARBA00004240"/>
    </source>
</evidence>
<comment type="function">
    <text evidence="8">May play a role in vesicular transport from endoplasmic reticulum to Golgi.</text>
</comment>
<reference evidence="9 10" key="1">
    <citation type="journal article" date="2024" name="Science">
        <title>Giant polyketide synthase enzymes in the biosynthesis of giant marine polyether toxins.</title>
        <authorList>
            <person name="Fallon T.R."/>
            <person name="Shende V.V."/>
            <person name="Wierzbicki I.H."/>
            <person name="Pendleton A.L."/>
            <person name="Watervoot N.F."/>
            <person name="Auber R.P."/>
            <person name="Gonzalez D.J."/>
            <person name="Wisecaver J.H."/>
            <person name="Moore B.S."/>
        </authorList>
    </citation>
    <scope>NUCLEOTIDE SEQUENCE [LARGE SCALE GENOMIC DNA]</scope>
    <source>
        <strain evidence="9 10">12B1</strain>
    </source>
</reference>
<dbReference type="AlphaFoldDB" id="A0AB34IFQ5"/>
<dbReference type="GO" id="GO:0016236">
    <property type="term" value="P:macroautophagy"/>
    <property type="evidence" value="ECO:0007669"/>
    <property type="project" value="UniProtKB-ARBA"/>
</dbReference>
<dbReference type="InterPro" id="IPR016721">
    <property type="entry name" value="Bet3"/>
</dbReference>
<dbReference type="CDD" id="cd14942">
    <property type="entry name" value="TRAPPC3_bet3"/>
    <property type="match status" value="1"/>
</dbReference>
<sequence>MAHLRKTGDAVFSKVEKVNSELFSLTYGAIVTQLLKDYEEVDATNEQLEKMGYNIGIRLVDEFLAKAQISSCQNFSETAEVIAKVGFKMFLGVTAEVTNSNASEFSLQLTDNPLAEFVELPEQYSQLSYSNMLCGVLRGALEMVQMRVECTLTKDALWGDDVTELRVVLKELMDEEYKDDDE</sequence>
<gene>
    <name evidence="9" type="ORF">AB1Y20_013982</name>
</gene>
<keyword evidence="7 8" id="KW-0333">Golgi apparatus</keyword>
<name>A0AB34IFQ5_PRYPA</name>
<comment type="subcellular location">
    <subcellularLocation>
        <location evidence="2">Endoplasmic reticulum</location>
    </subcellularLocation>
    <subcellularLocation>
        <location evidence="1 8">Golgi apparatus</location>
        <location evidence="1 8">cis-Golgi network</location>
    </subcellularLocation>
</comment>
<comment type="subunit">
    <text evidence="8">Homodimer.</text>
</comment>
<dbReference type="Proteomes" id="UP001515480">
    <property type="component" value="Unassembled WGS sequence"/>
</dbReference>
<evidence type="ECO:0000313" key="10">
    <source>
        <dbReference type="Proteomes" id="UP001515480"/>
    </source>
</evidence>
<evidence type="ECO:0000256" key="5">
    <source>
        <dbReference type="ARBA" id="ARBA00022824"/>
    </source>
</evidence>
<evidence type="ECO:0000313" key="9">
    <source>
        <dbReference type="EMBL" id="KAL1498670.1"/>
    </source>
</evidence>
<organism evidence="9 10">
    <name type="scientific">Prymnesium parvum</name>
    <name type="common">Toxic golden alga</name>
    <dbReference type="NCBI Taxonomy" id="97485"/>
    <lineage>
        <taxon>Eukaryota</taxon>
        <taxon>Haptista</taxon>
        <taxon>Haptophyta</taxon>
        <taxon>Prymnesiophyceae</taxon>
        <taxon>Prymnesiales</taxon>
        <taxon>Prymnesiaceae</taxon>
        <taxon>Prymnesium</taxon>
    </lineage>
</organism>
<dbReference type="Pfam" id="PF04051">
    <property type="entry name" value="TRAPP"/>
    <property type="match status" value="1"/>
</dbReference>
<dbReference type="PANTHER" id="PTHR13048">
    <property type="entry name" value="TRAFFICKING PROTEIN PARTICLE COMPLEX SUBUNIT 3"/>
    <property type="match status" value="1"/>
</dbReference>
<keyword evidence="6 8" id="KW-0931">ER-Golgi transport</keyword>
<keyword evidence="10" id="KW-1185">Reference proteome</keyword>
<comment type="similarity">
    <text evidence="3 8">Belongs to the TRAPP small subunits family. BET3 subfamily.</text>
</comment>
<dbReference type="GO" id="GO:0005783">
    <property type="term" value="C:endoplasmic reticulum"/>
    <property type="evidence" value="ECO:0007669"/>
    <property type="project" value="UniProtKB-SubCell"/>
</dbReference>
<keyword evidence="5" id="KW-0256">Endoplasmic reticulum</keyword>
<evidence type="ECO:0000256" key="6">
    <source>
        <dbReference type="ARBA" id="ARBA00022892"/>
    </source>
</evidence>
<dbReference type="InterPro" id="IPR007194">
    <property type="entry name" value="TRAPP_component"/>
</dbReference>
<evidence type="ECO:0000256" key="7">
    <source>
        <dbReference type="ARBA" id="ARBA00023034"/>
    </source>
</evidence>
<dbReference type="EMBL" id="JBGBPQ010000027">
    <property type="protein sequence ID" value="KAL1498670.1"/>
    <property type="molecule type" value="Genomic_DNA"/>
</dbReference>
<evidence type="ECO:0000256" key="1">
    <source>
        <dbReference type="ARBA" id="ARBA00004222"/>
    </source>
</evidence>
<keyword evidence="4 8" id="KW-0813">Transport</keyword>
<evidence type="ECO:0000256" key="8">
    <source>
        <dbReference type="PIRNR" id="PIRNR018293"/>
    </source>
</evidence>
<dbReference type="GO" id="GO:0030008">
    <property type="term" value="C:TRAPP complex"/>
    <property type="evidence" value="ECO:0007669"/>
    <property type="project" value="InterPro"/>
</dbReference>
<dbReference type="GO" id="GO:0005794">
    <property type="term" value="C:Golgi apparatus"/>
    <property type="evidence" value="ECO:0007669"/>
    <property type="project" value="UniProtKB-SubCell"/>
</dbReference>
<evidence type="ECO:0000256" key="4">
    <source>
        <dbReference type="ARBA" id="ARBA00022448"/>
    </source>
</evidence>
<dbReference type="InterPro" id="IPR024096">
    <property type="entry name" value="NO_sig/Golgi_transp_ligand-bd"/>
</dbReference>
<evidence type="ECO:0000256" key="3">
    <source>
        <dbReference type="ARBA" id="ARBA00006218"/>
    </source>
</evidence>